<protein>
    <recommendedName>
        <fullName evidence="4">Transcription factor TFIIB cyclin-like domain-containing protein</fullName>
    </recommendedName>
</protein>
<dbReference type="InterPro" id="IPR013150">
    <property type="entry name" value="TFIIB_cyclin"/>
</dbReference>
<accession>A0ABD1YXV9</accession>
<dbReference type="SUPFAM" id="SSF47954">
    <property type="entry name" value="Cyclin-like"/>
    <property type="match status" value="1"/>
</dbReference>
<evidence type="ECO:0000256" key="3">
    <source>
        <dbReference type="SAM" id="MobiDB-lite"/>
    </source>
</evidence>
<sequence length="609" mass="66881">MELSTGERCRSCGVATMVMDALHGIYACESCGFVSDQAASELGSEFQIGHVIERRGTNIAARDSGAAAAQGLMRGQVSRNFYTGFTNYSERHKEETLKKVQRITGQLRVPGDKIDQVKHMLESTVDGDWGSGRWVDVLVAACVYIVIRQSQLPLTIPEVADCVNCDVVELGRMYNRVLMKLRITVPHVDLSIFLDRAVSTFPAVSKKGKDVMRKISKQGSVLLHNAVQWFITTGRRPLPVVAAVLQLVLESNSIAVPITDVAAELHAGIWATRLRYKECKNSLVNVAQNLPWGTDVTPKTVLRHLPFILQFLEVKMKLGNGDAAQGSACSTLLSSKKRVLTLVNRTSDPHLFNAKFEITSNVSREENIYGESHEDEAMEGRPVKQLKVEGRRCPIVEKELVEVNLQNTEGRLPGDHSPEHCLDLTVSLSKAADSTGELSHSGASPSANEAPLSSSRPSSVLPVAFIASEEARKRRLHKIQLAKIRINKHRSLLAKKYSIPHMLAGVAEDGEGSSGADSKLDDSVLAPDSEDLRIEKLLLKGVSGEELETGYYKSLEAQFLEDQNTGETTEEGPSNESDSNLIQYLHSRCEVDFLTELNKRRLDDGGDGS</sequence>
<feature type="compositionally biased region" description="Polar residues" evidence="3">
    <location>
        <begin position="436"/>
        <end position="447"/>
    </location>
</feature>
<evidence type="ECO:0000313" key="6">
    <source>
        <dbReference type="Proteomes" id="UP001605036"/>
    </source>
</evidence>
<keyword evidence="2" id="KW-0804">Transcription</keyword>
<dbReference type="InterPro" id="IPR036915">
    <property type="entry name" value="Cyclin-like_sf"/>
</dbReference>
<dbReference type="PANTHER" id="PTHR48428:SF1">
    <property type="entry name" value="PLANT-SPECIFIC TFIIB-RELATED PROTEIN PTF2"/>
    <property type="match status" value="1"/>
</dbReference>
<gene>
    <name evidence="5" type="ORF">R1flu_006885</name>
</gene>
<reference evidence="5 6" key="1">
    <citation type="submission" date="2024-09" db="EMBL/GenBank/DDBJ databases">
        <title>Chromosome-scale assembly of Riccia fluitans.</title>
        <authorList>
            <person name="Paukszto L."/>
            <person name="Sawicki J."/>
            <person name="Karawczyk K."/>
            <person name="Piernik-Szablinska J."/>
            <person name="Szczecinska M."/>
            <person name="Mazdziarz M."/>
        </authorList>
    </citation>
    <scope>NUCLEOTIDE SEQUENCE [LARGE SCALE GENOMIC DNA]</scope>
    <source>
        <strain evidence="5">Rf_01</strain>
        <tissue evidence="5">Aerial parts of the thallus</tissue>
    </source>
</reference>
<feature type="region of interest" description="Disordered" evidence="3">
    <location>
        <begin position="433"/>
        <end position="457"/>
    </location>
</feature>
<dbReference type="Proteomes" id="UP001605036">
    <property type="component" value="Unassembled WGS sequence"/>
</dbReference>
<evidence type="ECO:0000256" key="2">
    <source>
        <dbReference type="ARBA" id="ARBA00023163"/>
    </source>
</evidence>
<dbReference type="PANTHER" id="PTHR48428">
    <property type="entry name" value="PLANT-SPECIFIC TFIIB-RELATED PROTEIN PTF2"/>
    <property type="match status" value="1"/>
</dbReference>
<dbReference type="PRINTS" id="PR00685">
    <property type="entry name" value="TIFACTORIIB"/>
</dbReference>
<evidence type="ECO:0000256" key="1">
    <source>
        <dbReference type="ARBA" id="ARBA00023015"/>
    </source>
</evidence>
<dbReference type="InterPro" id="IPR053340">
    <property type="entry name" value="PTF2"/>
</dbReference>
<feature type="domain" description="Transcription factor TFIIB cyclin-like" evidence="4">
    <location>
        <begin position="95"/>
        <end position="177"/>
    </location>
</feature>
<evidence type="ECO:0000313" key="5">
    <source>
        <dbReference type="EMBL" id="KAL2635406.1"/>
    </source>
</evidence>
<dbReference type="Gene3D" id="1.10.472.170">
    <property type="match status" value="1"/>
</dbReference>
<comment type="caution">
    <text evidence="5">The sequence shown here is derived from an EMBL/GenBank/DDBJ whole genome shotgun (WGS) entry which is preliminary data.</text>
</comment>
<dbReference type="EMBL" id="JBHFFA010000003">
    <property type="protein sequence ID" value="KAL2635406.1"/>
    <property type="molecule type" value="Genomic_DNA"/>
</dbReference>
<dbReference type="CDD" id="cd00043">
    <property type="entry name" value="CYCLIN_SF"/>
    <property type="match status" value="1"/>
</dbReference>
<dbReference type="Pfam" id="PF00382">
    <property type="entry name" value="TFIIB"/>
    <property type="match status" value="1"/>
</dbReference>
<organism evidence="5 6">
    <name type="scientific">Riccia fluitans</name>
    <dbReference type="NCBI Taxonomy" id="41844"/>
    <lineage>
        <taxon>Eukaryota</taxon>
        <taxon>Viridiplantae</taxon>
        <taxon>Streptophyta</taxon>
        <taxon>Embryophyta</taxon>
        <taxon>Marchantiophyta</taxon>
        <taxon>Marchantiopsida</taxon>
        <taxon>Marchantiidae</taxon>
        <taxon>Marchantiales</taxon>
        <taxon>Ricciaceae</taxon>
        <taxon>Riccia</taxon>
    </lineage>
</organism>
<name>A0ABD1YXV9_9MARC</name>
<keyword evidence="6" id="KW-1185">Reference proteome</keyword>
<dbReference type="InterPro" id="IPR000812">
    <property type="entry name" value="TFIIB"/>
</dbReference>
<dbReference type="AlphaFoldDB" id="A0ABD1YXV9"/>
<keyword evidence="1" id="KW-0805">Transcription regulation</keyword>
<proteinExistence type="predicted"/>
<evidence type="ECO:0000259" key="4">
    <source>
        <dbReference type="Pfam" id="PF00382"/>
    </source>
</evidence>